<dbReference type="SUPFAM" id="SSF55785">
    <property type="entry name" value="PYP-like sensor domain (PAS domain)"/>
    <property type="match status" value="1"/>
</dbReference>
<dbReference type="PANTHER" id="PTHR43547">
    <property type="entry name" value="TWO-COMPONENT HISTIDINE KINASE"/>
    <property type="match status" value="1"/>
</dbReference>
<dbReference type="InterPro" id="IPR035965">
    <property type="entry name" value="PAS-like_dom_sf"/>
</dbReference>
<keyword evidence="8" id="KW-1185">Reference proteome</keyword>
<dbReference type="KEGG" id="mgik:GO620_000630"/>
<name>A0A6I4IMW4_9SPHI</name>
<dbReference type="PRINTS" id="PR00344">
    <property type="entry name" value="BCTRLSENSOR"/>
</dbReference>
<dbReference type="EC" id="2.7.13.3" evidence="2"/>
<feature type="domain" description="Histidine kinase" evidence="6">
    <location>
        <begin position="136"/>
        <end position="353"/>
    </location>
</feature>
<keyword evidence="3" id="KW-0597">Phosphoprotein</keyword>
<organism evidence="7 8">
    <name type="scientific">Mucilaginibacter ginkgonis</name>
    <dbReference type="NCBI Taxonomy" id="2682091"/>
    <lineage>
        <taxon>Bacteria</taxon>
        <taxon>Pseudomonadati</taxon>
        <taxon>Bacteroidota</taxon>
        <taxon>Sphingobacteriia</taxon>
        <taxon>Sphingobacteriales</taxon>
        <taxon>Sphingobacteriaceae</taxon>
        <taxon>Mucilaginibacter</taxon>
    </lineage>
</organism>
<dbReference type="Gene3D" id="1.10.287.130">
    <property type="match status" value="1"/>
</dbReference>
<evidence type="ECO:0000256" key="3">
    <source>
        <dbReference type="ARBA" id="ARBA00022553"/>
    </source>
</evidence>
<dbReference type="Pfam" id="PF08447">
    <property type="entry name" value="PAS_3"/>
    <property type="match status" value="1"/>
</dbReference>
<evidence type="ECO:0000256" key="2">
    <source>
        <dbReference type="ARBA" id="ARBA00012438"/>
    </source>
</evidence>
<dbReference type="SMART" id="SM00387">
    <property type="entry name" value="HATPase_c"/>
    <property type="match status" value="1"/>
</dbReference>
<evidence type="ECO:0000259" key="6">
    <source>
        <dbReference type="PROSITE" id="PS50109"/>
    </source>
</evidence>
<dbReference type="PROSITE" id="PS50109">
    <property type="entry name" value="HIS_KIN"/>
    <property type="match status" value="1"/>
</dbReference>
<dbReference type="Gene3D" id="3.30.450.20">
    <property type="entry name" value="PAS domain"/>
    <property type="match status" value="1"/>
</dbReference>
<dbReference type="InterPro" id="IPR000014">
    <property type="entry name" value="PAS"/>
</dbReference>
<dbReference type="InterPro" id="IPR036097">
    <property type="entry name" value="HisK_dim/P_sf"/>
</dbReference>
<dbReference type="InterPro" id="IPR004358">
    <property type="entry name" value="Sig_transdc_His_kin-like_C"/>
</dbReference>
<dbReference type="InterPro" id="IPR003594">
    <property type="entry name" value="HATPase_dom"/>
</dbReference>
<reference evidence="7 8" key="1">
    <citation type="submission" date="2020-12" db="EMBL/GenBank/DDBJ databases">
        <title>HMF7856_wgs.fasta genome submission.</title>
        <authorList>
            <person name="Kang H."/>
            <person name="Kim H."/>
            <person name="Joh K."/>
        </authorList>
    </citation>
    <scope>NUCLEOTIDE SEQUENCE [LARGE SCALE GENOMIC DNA]</scope>
    <source>
        <strain evidence="7 8">HMF7856</strain>
    </source>
</reference>
<dbReference type="PANTHER" id="PTHR43547:SF2">
    <property type="entry name" value="HYBRID SIGNAL TRANSDUCTION HISTIDINE KINASE C"/>
    <property type="match status" value="1"/>
</dbReference>
<keyword evidence="4" id="KW-0808">Transferase</keyword>
<evidence type="ECO:0000313" key="8">
    <source>
        <dbReference type="Proteomes" id="UP000429232"/>
    </source>
</evidence>
<dbReference type="Gene3D" id="3.30.565.10">
    <property type="entry name" value="Histidine kinase-like ATPase, C-terminal domain"/>
    <property type="match status" value="1"/>
</dbReference>
<sequence>MAPSNILNGLAKQASLFFFSYSITNTRFEYLNPAFTEFFGVALKSATLRKILSLIYDEDRRYIINKIKDCINGDDVINIECRIVRGSVKWVSVSFYLVKQGKNLSVTGYAENINAVKNYSVLMNDHNTKKNSILNILAHELAGPISTIENLTSLMKQEVDELDNSNLNEYIRMIRKISSSSTRLIRTFINEEFLESAGIELKKTRVDLVEKINTGTKEYFVTQHDTSINLKVNASKKIIYVEIDEDKFMQVMHNLISNSLKFTPDGGEISIFIDEDEDAVRLSVADNGVGIPERFHQNLFNKFSGAGRSGLRGEKSTGLGMYLIKTIVDWHQGSITFNSAENAGTTFIITLPK</sequence>
<dbReference type="InterPro" id="IPR013655">
    <property type="entry name" value="PAS_fold_3"/>
</dbReference>
<dbReference type="InterPro" id="IPR005467">
    <property type="entry name" value="His_kinase_dom"/>
</dbReference>
<dbReference type="EMBL" id="CP066775">
    <property type="protein sequence ID" value="QQL49989.1"/>
    <property type="molecule type" value="Genomic_DNA"/>
</dbReference>
<evidence type="ECO:0000256" key="4">
    <source>
        <dbReference type="ARBA" id="ARBA00022679"/>
    </source>
</evidence>
<dbReference type="CDD" id="cd00075">
    <property type="entry name" value="HATPase"/>
    <property type="match status" value="1"/>
</dbReference>
<dbReference type="SUPFAM" id="SSF55874">
    <property type="entry name" value="ATPase domain of HSP90 chaperone/DNA topoisomerase II/histidine kinase"/>
    <property type="match status" value="1"/>
</dbReference>
<dbReference type="AlphaFoldDB" id="A0A6I4IMW4"/>
<gene>
    <name evidence="7" type="ORF">GO620_000630</name>
</gene>
<protein>
    <recommendedName>
        <fullName evidence="2">histidine kinase</fullName>
        <ecNumber evidence="2">2.7.13.3</ecNumber>
    </recommendedName>
</protein>
<evidence type="ECO:0000313" key="7">
    <source>
        <dbReference type="EMBL" id="QQL49989.1"/>
    </source>
</evidence>
<accession>A0A6I4IMW4</accession>
<dbReference type="SUPFAM" id="SSF47384">
    <property type="entry name" value="Homodimeric domain of signal transducing histidine kinase"/>
    <property type="match status" value="1"/>
</dbReference>
<dbReference type="NCBIfam" id="TIGR00229">
    <property type="entry name" value="sensory_box"/>
    <property type="match status" value="1"/>
</dbReference>
<dbReference type="Proteomes" id="UP000429232">
    <property type="component" value="Chromosome"/>
</dbReference>
<dbReference type="Pfam" id="PF02518">
    <property type="entry name" value="HATPase_c"/>
    <property type="match status" value="1"/>
</dbReference>
<dbReference type="CDD" id="cd00130">
    <property type="entry name" value="PAS"/>
    <property type="match status" value="1"/>
</dbReference>
<dbReference type="RefSeq" id="WP_157523306.1">
    <property type="nucleotide sequence ID" value="NZ_CP066775.1"/>
</dbReference>
<comment type="catalytic activity">
    <reaction evidence="1">
        <text>ATP + protein L-histidine = ADP + protein N-phospho-L-histidine.</text>
        <dbReference type="EC" id="2.7.13.3"/>
    </reaction>
</comment>
<proteinExistence type="predicted"/>
<evidence type="ECO:0000256" key="5">
    <source>
        <dbReference type="ARBA" id="ARBA00022777"/>
    </source>
</evidence>
<dbReference type="GO" id="GO:0000155">
    <property type="term" value="F:phosphorelay sensor kinase activity"/>
    <property type="evidence" value="ECO:0007669"/>
    <property type="project" value="InterPro"/>
</dbReference>
<keyword evidence="5 7" id="KW-0418">Kinase</keyword>
<evidence type="ECO:0000256" key="1">
    <source>
        <dbReference type="ARBA" id="ARBA00000085"/>
    </source>
</evidence>
<dbReference type="InterPro" id="IPR036890">
    <property type="entry name" value="HATPase_C_sf"/>
</dbReference>
<dbReference type="FunFam" id="3.30.565.10:FF:000006">
    <property type="entry name" value="Sensor histidine kinase WalK"/>
    <property type="match status" value="1"/>
</dbReference>